<accession>A0A2V0PB15</accession>
<gene>
    <name evidence="5" type="ORF">Rsub_07571</name>
</gene>
<proteinExistence type="predicted"/>
<feature type="region of interest" description="Disordered" evidence="2">
    <location>
        <begin position="778"/>
        <end position="797"/>
    </location>
</feature>
<dbReference type="Pfam" id="PF23354">
    <property type="entry name" value="TPR_NUP160_120_M"/>
    <property type="match status" value="1"/>
</dbReference>
<feature type="region of interest" description="Disordered" evidence="2">
    <location>
        <begin position="973"/>
        <end position="1004"/>
    </location>
</feature>
<evidence type="ECO:0000313" key="6">
    <source>
        <dbReference type="Proteomes" id="UP000247498"/>
    </source>
</evidence>
<dbReference type="InParanoid" id="A0A2V0PB15"/>
<evidence type="ECO:0000259" key="3">
    <source>
        <dbReference type="Pfam" id="PF23345"/>
    </source>
</evidence>
<dbReference type="GO" id="GO:0005643">
    <property type="term" value="C:nuclear pore"/>
    <property type="evidence" value="ECO:0007669"/>
    <property type="project" value="UniProtKB-ARBA"/>
</dbReference>
<evidence type="ECO:0000313" key="5">
    <source>
        <dbReference type="EMBL" id="GBF95070.1"/>
    </source>
</evidence>
<feature type="domain" description="NUP160 middle TPR" evidence="4">
    <location>
        <begin position="1011"/>
        <end position="1224"/>
    </location>
</feature>
<dbReference type="GO" id="GO:0017056">
    <property type="term" value="F:structural constituent of nuclear pore"/>
    <property type="evidence" value="ECO:0007669"/>
    <property type="project" value="TreeGrafter"/>
</dbReference>
<name>A0A2V0PB15_9CHLO</name>
<feature type="region of interest" description="Disordered" evidence="2">
    <location>
        <begin position="1247"/>
        <end position="1270"/>
    </location>
</feature>
<comment type="caution">
    <text evidence="5">The sequence shown here is derived from an EMBL/GenBank/DDBJ whole genome shotgun (WGS) entry which is preliminary data.</text>
</comment>
<dbReference type="STRING" id="307507.A0A2V0PB15"/>
<organism evidence="5 6">
    <name type="scientific">Raphidocelis subcapitata</name>
    <dbReference type="NCBI Taxonomy" id="307507"/>
    <lineage>
        <taxon>Eukaryota</taxon>
        <taxon>Viridiplantae</taxon>
        <taxon>Chlorophyta</taxon>
        <taxon>core chlorophytes</taxon>
        <taxon>Chlorophyceae</taxon>
        <taxon>CS clade</taxon>
        <taxon>Sphaeropleales</taxon>
        <taxon>Selenastraceae</taxon>
        <taxon>Raphidocelis</taxon>
    </lineage>
</organism>
<dbReference type="EMBL" id="BDRX01000059">
    <property type="protein sequence ID" value="GBF95070.1"/>
    <property type="molecule type" value="Genomic_DNA"/>
</dbReference>
<dbReference type="PANTHER" id="PTHR21286:SF0">
    <property type="entry name" value="NUCLEAR PORE COMPLEX PROTEIN NUP160"/>
    <property type="match status" value="1"/>
</dbReference>
<dbReference type="InterPro" id="IPR021717">
    <property type="entry name" value="Nucleoporin_Nup160"/>
</dbReference>
<protein>
    <submittedName>
        <fullName evidence="5">Uncharacterized protein</fullName>
    </submittedName>
</protein>
<reference evidence="5 6" key="1">
    <citation type="journal article" date="2018" name="Sci. Rep.">
        <title>Raphidocelis subcapitata (=Pseudokirchneriella subcapitata) provides an insight into genome evolution and environmental adaptations in the Sphaeropleales.</title>
        <authorList>
            <person name="Suzuki S."/>
            <person name="Yamaguchi H."/>
            <person name="Nakajima N."/>
            <person name="Kawachi M."/>
        </authorList>
    </citation>
    <scope>NUCLEOTIDE SEQUENCE [LARGE SCALE GENOMIC DNA]</scope>
    <source>
        <strain evidence="5 6">NIES-35</strain>
    </source>
</reference>
<dbReference type="InterPro" id="IPR056535">
    <property type="entry name" value="TPR_NUP160_M"/>
</dbReference>
<evidence type="ECO:0000256" key="2">
    <source>
        <dbReference type="SAM" id="MobiDB-lite"/>
    </source>
</evidence>
<dbReference type="Pfam" id="PF23345">
    <property type="entry name" value="NUP160_helical"/>
    <property type="match status" value="1"/>
</dbReference>
<dbReference type="OrthoDB" id="514940at2759"/>
<feature type="compositionally biased region" description="Gly residues" evidence="2">
    <location>
        <begin position="992"/>
        <end position="1003"/>
    </location>
</feature>
<evidence type="ECO:0000256" key="1">
    <source>
        <dbReference type="SAM" id="Coils"/>
    </source>
</evidence>
<sequence length="1615" mass="162848">MIETRYFSAGSGVRRVPCGGPGWREPGAEGWRFLPSLAGGAFELPASPDDQHASHRDRLLVWQLQTHRTSTLHLAEASVSGGQIGAAVAIELDGHAFAGLAFAASPRGDVALHLLFSDKTAAQLRLPRPTAGHGAAASAGLLDAVHPGSLQLLPLAPQLAALGVPAALAVVGGHLVVAGASDTVACVPLGAFDTADPTAASHLVTSTSLLQRLVGSLYQPVARNGVVAALAAADAAGRPLLALVHDSAALRLWSAPPAAQLLASHELLPGAAARALSPRAALAAGGVPPGELLIVSQLEAPDAPGTATLAACHVRVAEAGTDGGAGDGGAALARFALQLPAVSARLLGAQLRGSELLVLAAVPGGETRLMAFSARDGSYLGGAQLLSKGPNADWGIEEDLWAATLATFSSACTPEDSVCGQLLVPGQLCRTALREALLFWGAALEQEQVDAASYDQLRVYLRAALLSVAARHPAYTEARCWHALFARYCECWQQQHPPLALASSGSGAWLGVVRGGLLMSLLRPGTPLEDAGGEAGGAAAGGHGGEAIRAALRAIGQALGSPALRLMMRLVAGGVDLEGTLLPGMVDLLLYGPARAETDLGGAGGGDAARRRLTEWRAARQVALLHIQQALDALPDPVAAISEFADELLLASDGVVAAPAGAAGPGQAPQLPASLGAVLCSSVLQAARARCLAAQRLLLLLGVMQRMGRAGSQSLSAEQAKAIRERLAPQLATALRASAMALWLAKTPAACPLGAGTAAGAAAAVLPQHLEALQLGGPTRGGMPGTPRTPGGAAGSAAAGALAPQRGQRAALMQPMAVHLLQGFCEACRAEAAAALGGRVGPAVAALLAYLCAGADAAKAAPRGGPAPPGIETRALHVGWRLFSAREFAGVGALVELAGGTAPSDAGLAFLLGVSLACRLRGFGGPGPAGDAARRELLDAASGHLFRAAAGLAAPEAAPLRAVLQQLRRRQQRGGVGGGGAALDIAPPSSSDGGGGALGGGASGVPPEAVPRLRLEFFEAVMRLFESEECLEGALEFARAALGAVDGAYAPDDAARRERQGQLWLAVFTYASRLGRYAEAYTAASANPVPGHRLECVRRLVHRLAEERRLDVLCGLPFAGVVAPEPSAADPAPAPVPLARVAVDVLTRRAQHSSLGGPSGRGSAPRGAAYTALHDFLVCWGDYRGAAAAVLGLAWRLRAEAAQSEESLREVEDAYAEAVNQLELLDPADAWLDTAHPLLADASPTALAGEDADGADGEGDEASLADGLGLESVGGDDGAGEAALARQLAAARRQRREAAGGAARGVVTLPALRREAALFAAAASLVDSLPGLAVLRAPALAPDYVFDQTLAAGRLGEAEALAHALWRGGALEERLERLAAAAAARCVRVQVGGGGADAAAAAAAAALDEGPGEDGAWDDEASAASASAGGRLGYLGCPAAGAWQRLRVLLSRYDSSGRRRLAGRLRLAAIDAALAEAPAATLPAWLLAPFAPGGCEGAMAGGPDDAAALLRVYVRRGRLEDAGQLALDHLAAWGAANPLARTKPAASWVPLRALEGLDAVLGEAAADSGGGGGERLAALKQQLRSAVGEHLALGARDSRMAAAGAGGSASAMAIG</sequence>
<dbReference type="Proteomes" id="UP000247498">
    <property type="component" value="Unassembled WGS sequence"/>
</dbReference>
<dbReference type="InterPro" id="IPR056547">
    <property type="entry name" value="NUP160_helical"/>
</dbReference>
<keyword evidence="1" id="KW-0175">Coiled coil</keyword>
<dbReference type="PANTHER" id="PTHR21286">
    <property type="entry name" value="NUCLEAR PORE COMPLEX PROTEIN NUP160"/>
    <property type="match status" value="1"/>
</dbReference>
<feature type="coiled-coil region" evidence="1">
    <location>
        <begin position="1194"/>
        <end position="1221"/>
    </location>
</feature>
<evidence type="ECO:0000259" key="4">
    <source>
        <dbReference type="Pfam" id="PF23354"/>
    </source>
</evidence>
<keyword evidence="6" id="KW-1185">Reference proteome</keyword>
<feature type="compositionally biased region" description="Acidic residues" evidence="2">
    <location>
        <begin position="1250"/>
        <end position="1263"/>
    </location>
</feature>
<feature type="compositionally biased region" description="Low complexity" evidence="2">
    <location>
        <begin position="785"/>
        <end position="797"/>
    </location>
</feature>
<feature type="domain" description="NUP160 helical" evidence="3">
    <location>
        <begin position="623"/>
        <end position="750"/>
    </location>
</feature>
<feature type="compositionally biased region" description="Low complexity" evidence="2">
    <location>
        <begin position="982"/>
        <end position="991"/>
    </location>
</feature>